<reference evidence="1 2" key="1">
    <citation type="submission" date="2013-03" db="EMBL/GenBank/DDBJ databases">
        <title>The Genome Sequence of Capronia epimyces CBS 606.96.</title>
        <authorList>
            <consortium name="The Broad Institute Genomics Platform"/>
            <person name="Cuomo C."/>
            <person name="de Hoog S."/>
            <person name="Gorbushina A."/>
            <person name="Walker B."/>
            <person name="Young S.K."/>
            <person name="Zeng Q."/>
            <person name="Gargeya S."/>
            <person name="Fitzgerald M."/>
            <person name="Haas B."/>
            <person name="Abouelleil A."/>
            <person name="Allen A.W."/>
            <person name="Alvarado L."/>
            <person name="Arachchi H.M."/>
            <person name="Berlin A.M."/>
            <person name="Chapman S.B."/>
            <person name="Gainer-Dewar J."/>
            <person name="Goldberg J."/>
            <person name="Griggs A."/>
            <person name="Gujja S."/>
            <person name="Hansen M."/>
            <person name="Howarth C."/>
            <person name="Imamovic A."/>
            <person name="Ireland A."/>
            <person name="Larimer J."/>
            <person name="McCowan C."/>
            <person name="Murphy C."/>
            <person name="Pearson M."/>
            <person name="Poon T.W."/>
            <person name="Priest M."/>
            <person name="Roberts A."/>
            <person name="Saif S."/>
            <person name="Shea T."/>
            <person name="Sisk P."/>
            <person name="Sykes S."/>
            <person name="Wortman J."/>
            <person name="Nusbaum C."/>
            <person name="Birren B."/>
        </authorList>
    </citation>
    <scope>NUCLEOTIDE SEQUENCE [LARGE SCALE GENOMIC DNA]</scope>
    <source>
        <strain evidence="1 2">CBS 606.96</strain>
    </source>
</reference>
<keyword evidence="2" id="KW-1185">Reference proteome</keyword>
<dbReference type="Proteomes" id="UP000019478">
    <property type="component" value="Unassembled WGS sequence"/>
</dbReference>
<dbReference type="OrthoDB" id="5022336at2759"/>
<dbReference type="AlphaFoldDB" id="W9XQ31"/>
<evidence type="ECO:0000313" key="2">
    <source>
        <dbReference type="Proteomes" id="UP000019478"/>
    </source>
</evidence>
<dbReference type="GeneID" id="19173003"/>
<protein>
    <submittedName>
        <fullName evidence="1">Uncharacterized protein</fullName>
    </submittedName>
</protein>
<dbReference type="STRING" id="1182542.W9XQ31"/>
<dbReference type="EMBL" id="AMGY01000008">
    <property type="protein sequence ID" value="EXJ79415.1"/>
    <property type="molecule type" value="Genomic_DNA"/>
</dbReference>
<dbReference type="RefSeq" id="XP_007737203.1">
    <property type="nucleotide sequence ID" value="XM_007739013.1"/>
</dbReference>
<dbReference type="HOGENOM" id="CLU_1948571_0_0_1"/>
<comment type="caution">
    <text evidence="1">The sequence shown here is derived from an EMBL/GenBank/DDBJ whole genome shotgun (WGS) entry which is preliminary data.</text>
</comment>
<proteinExistence type="predicted"/>
<gene>
    <name evidence="1" type="ORF">A1O3_08917</name>
</gene>
<accession>W9XQ31</accession>
<name>W9XQ31_9EURO</name>
<sequence>MKTYQEPGSLVFAQIVQDIRDTTLATSESVTDFANKLRRLNNEAERVGAHCKLPETWMVQMFIRGLDEEFESFITSFCLSHSIVGEGGSAPVTFDLIVKKASEHENLVRNLAAFRARAAAVKVTATRQK</sequence>
<evidence type="ECO:0000313" key="1">
    <source>
        <dbReference type="EMBL" id="EXJ79415.1"/>
    </source>
</evidence>
<organism evidence="1 2">
    <name type="scientific">Capronia epimyces CBS 606.96</name>
    <dbReference type="NCBI Taxonomy" id="1182542"/>
    <lineage>
        <taxon>Eukaryota</taxon>
        <taxon>Fungi</taxon>
        <taxon>Dikarya</taxon>
        <taxon>Ascomycota</taxon>
        <taxon>Pezizomycotina</taxon>
        <taxon>Eurotiomycetes</taxon>
        <taxon>Chaetothyriomycetidae</taxon>
        <taxon>Chaetothyriales</taxon>
        <taxon>Herpotrichiellaceae</taxon>
        <taxon>Capronia</taxon>
    </lineage>
</organism>